<name>A0A9W7SSL4_9PEZI</name>
<evidence type="ECO:0000313" key="1">
    <source>
        <dbReference type="EMBL" id="KAH9827849.1"/>
    </source>
</evidence>
<comment type="caution">
    <text evidence="1">The sequence shown here is derived from an EMBL/GenBank/DDBJ whole genome shotgun (WGS) entry which is preliminary data.</text>
</comment>
<dbReference type="EMBL" id="RIBY02001854">
    <property type="protein sequence ID" value="KAH9827849.1"/>
    <property type="molecule type" value="Genomic_DNA"/>
</dbReference>
<evidence type="ECO:0000313" key="2">
    <source>
        <dbReference type="Proteomes" id="UP001138500"/>
    </source>
</evidence>
<organism evidence="1 2">
    <name type="scientific">Teratosphaeria destructans</name>
    <dbReference type="NCBI Taxonomy" id="418781"/>
    <lineage>
        <taxon>Eukaryota</taxon>
        <taxon>Fungi</taxon>
        <taxon>Dikarya</taxon>
        <taxon>Ascomycota</taxon>
        <taxon>Pezizomycotina</taxon>
        <taxon>Dothideomycetes</taxon>
        <taxon>Dothideomycetidae</taxon>
        <taxon>Mycosphaerellales</taxon>
        <taxon>Teratosphaeriaceae</taxon>
        <taxon>Teratosphaeria</taxon>
    </lineage>
</organism>
<proteinExistence type="predicted"/>
<dbReference type="PANTHER" id="PTHR39153:SF1">
    <property type="entry name" value="AGR244WP"/>
    <property type="match status" value="1"/>
</dbReference>
<dbReference type="PANTHER" id="PTHR39153">
    <property type="entry name" value="AGR244WP"/>
    <property type="match status" value="1"/>
</dbReference>
<reference evidence="1 2" key="2">
    <citation type="journal article" date="2021" name="Curr. Genet.">
        <title>Genetic response to nitrogen starvation in the aggressive Eucalyptus foliar pathogen Teratosphaeria destructans.</title>
        <authorList>
            <person name="Havenga M."/>
            <person name="Wingfield B.D."/>
            <person name="Wingfield M.J."/>
            <person name="Dreyer L.L."/>
            <person name="Roets F."/>
            <person name="Aylward J."/>
        </authorList>
    </citation>
    <scope>NUCLEOTIDE SEQUENCE [LARGE SCALE GENOMIC DNA]</scope>
    <source>
        <strain evidence="1">CMW44962</strain>
    </source>
</reference>
<reference evidence="1 2" key="1">
    <citation type="journal article" date="2018" name="IMA Fungus">
        <title>IMA Genome-F 10: Nine draft genome sequences of Claviceps purpurea s.lat., including C. arundinis, C. humidiphila, and C. cf. spartinae, pseudomolecules for the pitch canker pathogen Fusarium circinatum, draft genome of Davidsoniella eucalypti, Grosmannia galeiformis, Quambalaria eucalypti, and Teratosphaeria destructans.</title>
        <authorList>
            <person name="Wingfield B.D."/>
            <person name="Liu M."/>
            <person name="Nguyen H.D."/>
            <person name="Lane F.A."/>
            <person name="Morgan S.W."/>
            <person name="De Vos L."/>
            <person name="Wilken P.M."/>
            <person name="Duong T.A."/>
            <person name="Aylward J."/>
            <person name="Coetzee M.P."/>
            <person name="Dadej K."/>
            <person name="De Beer Z.W."/>
            <person name="Findlay W."/>
            <person name="Havenga M."/>
            <person name="Kolarik M."/>
            <person name="Menzies J.G."/>
            <person name="Naidoo K."/>
            <person name="Pochopski O."/>
            <person name="Shoukouhi P."/>
            <person name="Santana Q.C."/>
            <person name="Seifert K.A."/>
            <person name="Soal N."/>
            <person name="Steenkamp E.T."/>
            <person name="Tatham C.T."/>
            <person name="van der Nest M.A."/>
            <person name="Wingfield M.J."/>
        </authorList>
    </citation>
    <scope>NUCLEOTIDE SEQUENCE [LARGE SCALE GENOMIC DNA]</scope>
    <source>
        <strain evidence="1">CMW44962</strain>
    </source>
</reference>
<gene>
    <name evidence="1" type="ORF">Tdes44962_MAKER09608</name>
</gene>
<accession>A0A9W7SSL4</accession>
<protein>
    <submittedName>
        <fullName evidence="1">Synaptic vesicle transporter</fullName>
    </submittedName>
</protein>
<keyword evidence="2" id="KW-1185">Reference proteome</keyword>
<sequence length="130" mass="14425">MPRERKHDKLVEDAELDTAMWTAARGALVGAAKWGAFSAVAAGLGSAFSPVYRGLTFQFKVFLQMSGMTFGSVVEADRRLRQAGAAARQQKARARDAEVWRRYEEDYLEKEAEARLRREAAASGSPQDRS</sequence>
<dbReference type="Proteomes" id="UP001138500">
    <property type="component" value="Unassembled WGS sequence"/>
</dbReference>
<dbReference type="OrthoDB" id="3979469at2759"/>
<dbReference type="AlphaFoldDB" id="A0A9W7SSL4"/>
<dbReference type="InterPro" id="IPR038882">
    <property type="entry name" value="Rcf3"/>
</dbReference>